<evidence type="ECO:0000256" key="6">
    <source>
        <dbReference type="ARBA" id="ARBA00023237"/>
    </source>
</evidence>
<dbReference type="SUPFAM" id="SSF56935">
    <property type="entry name" value="Porins"/>
    <property type="match status" value="1"/>
</dbReference>
<evidence type="ECO:0000256" key="5">
    <source>
        <dbReference type="ARBA" id="ARBA00023136"/>
    </source>
</evidence>
<gene>
    <name evidence="10" type="ORF">DF182_27210</name>
</gene>
<dbReference type="InterPro" id="IPR039426">
    <property type="entry name" value="TonB-dep_rcpt-like"/>
</dbReference>
<dbReference type="Pfam" id="PF13715">
    <property type="entry name" value="CarbopepD_reg_2"/>
    <property type="match status" value="1"/>
</dbReference>
<dbReference type="InterPro" id="IPR037066">
    <property type="entry name" value="Plug_dom_sf"/>
</dbReference>
<evidence type="ECO:0000256" key="4">
    <source>
        <dbReference type="ARBA" id="ARBA00022692"/>
    </source>
</evidence>
<dbReference type="Gene3D" id="2.40.170.20">
    <property type="entry name" value="TonB-dependent receptor, beta-barrel domain"/>
    <property type="match status" value="1"/>
</dbReference>
<organism evidence="10 11">
    <name type="scientific">Chitinophaga flava</name>
    <dbReference type="NCBI Taxonomy" id="2259036"/>
    <lineage>
        <taxon>Bacteria</taxon>
        <taxon>Pseudomonadati</taxon>
        <taxon>Bacteroidota</taxon>
        <taxon>Chitinophagia</taxon>
        <taxon>Chitinophagales</taxon>
        <taxon>Chitinophagaceae</taxon>
        <taxon>Chitinophaga</taxon>
    </lineage>
</organism>
<evidence type="ECO:0000256" key="7">
    <source>
        <dbReference type="PROSITE-ProRule" id="PRU01360"/>
    </source>
</evidence>
<evidence type="ECO:0000259" key="9">
    <source>
        <dbReference type="Pfam" id="PF07715"/>
    </source>
</evidence>
<keyword evidence="2 7" id="KW-0813">Transport</keyword>
<dbReference type="NCBIfam" id="TIGR04057">
    <property type="entry name" value="SusC_RagA_signa"/>
    <property type="match status" value="1"/>
</dbReference>
<dbReference type="Proteomes" id="UP000253410">
    <property type="component" value="Unassembled WGS sequence"/>
</dbReference>
<proteinExistence type="inferred from homology"/>
<accession>A0A365XUY6</accession>
<keyword evidence="6 7" id="KW-0998">Cell outer membrane</keyword>
<feature type="domain" description="TonB-dependent receptor plug" evidence="9">
    <location>
        <begin position="221"/>
        <end position="359"/>
    </location>
</feature>
<dbReference type="OrthoDB" id="9768177at2"/>
<protein>
    <recommendedName>
        <fullName evidence="9">TonB-dependent receptor plug domain-containing protein</fullName>
    </recommendedName>
</protein>
<dbReference type="InterPro" id="IPR023997">
    <property type="entry name" value="TonB-dep_OMP_SusC/RagA_CS"/>
</dbReference>
<keyword evidence="4 7" id="KW-0812">Transmembrane</keyword>
<dbReference type="InterPro" id="IPR023996">
    <property type="entry name" value="TonB-dep_OMP_SusC/RagA"/>
</dbReference>
<dbReference type="AlphaFoldDB" id="A0A365XUY6"/>
<evidence type="ECO:0000256" key="2">
    <source>
        <dbReference type="ARBA" id="ARBA00022448"/>
    </source>
</evidence>
<dbReference type="EMBL" id="QFFJ01000002">
    <property type="protein sequence ID" value="RBL90159.1"/>
    <property type="molecule type" value="Genomic_DNA"/>
</dbReference>
<sequence length="1120" mass="123009">MPELSHQQRNVPQHRRSVKQTIWLLLIAAMGLPLKGWSQTITFSSNKVSLQQVFAEIKKQTNYAVVFNPEHVDVNISVPVNAKKQPLDAFMKTLLAKLPLNYTIVGSTIVVFRKSDTPPDFNSTPPATEITGVVYDEKSNMPMPGVSVFASGSGKGTQTDEKGFFTLKKLKDKEMLTFSSIGYEKVTLPAGLVGVPMYVKMRVATSELDQAVVQAYGVTSKRLATGNITRVSGTEIAQQPVMNPLLALQGKVPGLLVTQTSGYAGSPVKLEIRGRNSLGKDFLSDPLYIVDGVPLTVLGVSTGNTYQAGVSPGYVQGGLSATQGQSPLFGLSPKDIESIEVLKDADATAIYGSRGANGVIIITTKRGKAGKTSFSLDAKQGITTVPRRWPLMDTRQYLQMRREAFKNDGITPTPANAPDLTVWDTTRNTNWRKEVLGTGKLTTVSASLSGGDNQNNFYVSANYSRQVEMLASSGATQTASVSSGLQHRSKDQKFSLRIGTIIGYTGVDAIQASSTLFSLAPNAPSVFDSKGNLNFTDWSTGQQPLSEHPFAYLLRNNVNQQNQFNSNLEVRYEIIKGLTFSTTGGYSYVSGNNNFFQPIASLNPILNPSGLASFGSTKNTNWIVEPQLAYSRFIGKGGLTVQAGGSLQNTTTNGLVTYALGYGDDNLIKSPANAPIQQTMEGYGRYKYAAVFGRISYNWDNKYLINLNGRRDGSSRFAPGRQFGNFGSVGLGWVASEEPWMKAILPSWFSFVKLRSSYGITGSDGSIGDYQYLSQWASMLNAQLLNKYDNVQPFVPIHAINQEYHWEANKKFEGALSLGFLNDRINLEVAHYRNRTGDQVTSLPTPLYTGFPNVVANWDAVVENSGWEGTLRAQLIRSKDLSWSVNFNISTNRNVLVSYPGLELSPYATQYRVGQSLSTGYYLHLLGVDPQTGKYSYEDHNKNGKVDVVPTNLAGTNNDDRYVAIDKQPRYYGGFGSQLFWKGLRLDLLFDFKKQLGENPLAAIVPGSQYNLPVESLRDHWSKPGDNARYPAFSNSSDGLFTYSDGIFSNASYLRLRSLAISYDLPEKLIKRARMEGCRFYIQTENVFTITRFAGMDPEIQGTLALPSARTLTGGFMLNF</sequence>
<keyword evidence="8" id="KW-1133">Transmembrane helix</keyword>
<dbReference type="InterPro" id="IPR012910">
    <property type="entry name" value="Plug_dom"/>
</dbReference>
<comment type="caution">
    <text evidence="10">The sequence shown here is derived from an EMBL/GenBank/DDBJ whole genome shotgun (WGS) entry which is preliminary data.</text>
</comment>
<dbReference type="RefSeq" id="WP_113618910.1">
    <property type="nucleotide sequence ID" value="NZ_QFFJ01000002.1"/>
</dbReference>
<evidence type="ECO:0000313" key="10">
    <source>
        <dbReference type="EMBL" id="RBL90159.1"/>
    </source>
</evidence>
<evidence type="ECO:0000256" key="8">
    <source>
        <dbReference type="SAM" id="Phobius"/>
    </source>
</evidence>
<dbReference type="SUPFAM" id="SSF49464">
    <property type="entry name" value="Carboxypeptidase regulatory domain-like"/>
    <property type="match status" value="1"/>
</dbReference>
<keyword evidence="3 7" id="KW-1134">Transmembrane beta strand</keyword>
<evidence type="ECO:0000256" key="3">
    <source>
        <dbReference type="ARBA" id="ARBA00022452"/>
    </source>
</evidence>
<dbReference type="PROSITE" id="PS52016">
    <property type="entry name" value="TONB_DEPENDENT_REC_3"/>
    <property type="match status" value="1"/>
</dbReference>
<dbReference type="InterPro" id="IPR008969">
    <property type="entry name" value="CarboxyPept-like_regulatory"/>
</dbReference>
<name>A0A365XUY6_9BACT</name>
<feature type="transmembrane region" description="Helical" evidence="8">
    <location>
        <begin position="21"/>
        <end position="38"/>
    </location>
</feature>
<dbReference type="Gene3D" id="2.170.130.10">
    <property type="entry name" value="TonB-dependent receptor, plug domain"/>
    <property type="match status" value="1"/>
</dbReference>
<keyword evidence="5 7" id="KW-0472">Membrane</keyword>
<evidence type="ECO:0000313" key="11">
    <source>
        <dbReference type="Proteomes" id="UP000253410"/>
    </source>
</evidence>
<comment type="subcellular location">
    <subcellularLocation>
        <location evidence="1 7">Cell outer membrane</location>
        <topology evidence="1 7">Multi-pass membrane protein</topology>
    </subcellularLocation>
</comment>
<comment type="similarity">
    <text evidence="7">Belongs to the TonB-dependent receptor family.</text>
</comment>
<dbReference type="Gene3D" id="2.60.40.1120">
    <property type="entry name" value="Carboxypeptidase-like, regulatory domain"/>
    <property type="match status" value="1"/>
</dbReference>
<keyword evidence="11" id="KW-1185">Reference proteome</keyword>
<dbReference type="InterPro" id="IPR036942">
    <property type="entry name" value="Beta-barrel_TonB_sf"/>
</dbReference>
<dbReference type="GO" id="GO:0009279">
    <property type="term" value="C:cell outer membrane"/>
    <property type="evidence" value="ECO:0007669"/>
    <property type="project" value="UniProtKB-SubCell"/>
</dbReference>
<dbReference type="NCBIfam" id="TIGR04056">
    <property type="entry name" value="OMP_RagA_SusC"/>
    <property type="match status" value="1"/>
</dbReference>
<reference evidence="10 11" key="1">
    <citation type="submission" date="2018-05" db="EMBL/GenBank/DDBJ databases">
        <title>Chitinophaga sp. K3CV102501T nov., isolated from isolated from a monsoon evergreen broad-leaved forest soil.</title>
        <authorList>
            <person name="Lv Y."/>
        </authorList>
    </citation>
    <scope>NUCLEOTIDE SEQUENCE [LARGE SCALE GENOMIC DNA]</scope>
    <source>
        <strain evidence="10 11">GDMCC 1.1325</strain>
    </source>
</reference>
<evidence type="ECO:0000256" key="1">
    <source>
        <dbReference type="ARBA" id="ARBA00004571"/>
    </source>
</evidence>
<dbReference type="Pfam" id="PF07715">
    <property type="entry name" value="Plug"/>
    <property type="match status" value="1"/>
</dbReference>